<keyword evidence="2 6" id="KW-0479">Metal-binding</keyword>
<feature type="zinc finger region" description="C3H1-type" evidence="6">
    <location>
        <begin position="676"/>
        <end position="703"/>
    </location>
</feature>
<dbReference type="OrthoDB" id="411372at2759"/>
<reference evidence="9" key="1">
    <citation type="submission" date="2021-01" db="EMBL/GenBank/DDBJ databases">
        <title>Adiantum capillus-veneris genome.</title>
        <authorList>
            <person name="Fang Y."/>
            <person name="Liao Q."/>
        </authorList>
    </citation>
    <scope>NUCLEOTIDE SEQUENCE</scope>
    <source>
        <strain evidence="9">H3</strain>
        <tissue evidence="9">Leaf</tissue>
    </source>
</reference>
<protein>
    <recommendedName>
        <fullName evidence="8">C3H1-type domain-containing protein</fullName>
    </recommendedName>
</protein>
<feature type="compositionally biased region" description="Polar residues" evidence="7">
    <location>
        <begin position="792"/>
        <end position="801"/>
    </location>
</feature>
<evidence type="ECO:0000259" key="8">
    <source>
        <dbReference type="PROSITE" id="PS50103"/>
    </source>
</evidence>
<dbReference type="GO" id="GO:0008270">
    <property type="term" value="F:zinc ion binding"/>
    <property type="evidence" value="ECO:0007669"/>
    <property type="project" value="UniProtKB-KW"/>
</dbReference>
<evidence type="ECO:0000256" key="5">
    <source>
        <dbReference type="ARBA" id="ARBA00022833"/>
    </source>
</evidence>
<feature type="zinc finger region" description="C3H1-type" evidence="6">
    <location>
        <begin position="735"/>
        <end position="758"/>
    </location>
</feature>
<feature type="compositionally biased region" description="Basic residues" evidence="7">
    <location>
        <begin position="642"/>
        <end position="653"/>
    </location>
</feature>
<dbReference type="GO" id="GO:0045892">
    <property type="term" value="P:negative regulation of DNA-templated transcription"/>
    <property type="evidence" value="ECO:0007669"/>
    <property type="project" value="InterPro"/>
</dbReference>
<feature type="region of interest" description="Disordered" evidence="7">
    <location>
        <begin position="627"/>
        <end position="653"/>
    </location>
</feature>
<proteinExistence type="predicted"/>
<accession>A0A9D4V6Y6</accession>
<keyword evidence="4 6" id="KW-0863">Zinc-finger</keyword>
<dbReference type="PROSITE" id="PS50103">
    <property type="entry name" value="ZF_C3H1"/>
    <property type="match status" value="3"/>
</dbReference>
<feature type="region of interest" description="Disordered" evidence="7">
    <location>
        <begin position="437"/>
        <end position="475"/>
    </location>
</feature>
<evidence type="ECO:0000313" key="9">
    <source>
        <dbReference type="EMBL" id="KAI5080612.1"/>
    </source>
</evidence>
<dbReference type="AlphaFoldDB" id="A0A9D4V6Y6"/>
<dbReference type="PANTHER" id="PTHR13119">
    <property type="entry name" value="ZINC FINGER CCCH DOMAIN-CONTAINING PROTEI"/>
    <property type="match status" value="1"/>
</dbReference>
<dbReference type="Gene3D" id="1.20.120.1350">
    <property type="entry name" value="Pneumovirus matrix protein 2 (M2), zinc-binding domain"/>
    <property type="match status" value="1"/>
</dbReference>
<feature type="domain" description="C3H1-type" evidence="8">
    <location>
        <begin position="735"/>
        <end position="758"/>
    </location>
</feature>
<evidence type="ECO:0000256" key="7">
    <source>
        <dbReference type="SAM" id="MobiDB-lite"/>
    </source>
</evidence>
<name>A0A9D4V6Y6_ADICA</name>
<evidence type="ECO:0000256" key="3">
    <source>
        <dbReference type="ARBA" id="ARBA00022737"/>
    </source>
</evidence>
<dbReference type="EMBL" id="JABFUD020000004">
    <property type="protein sequence ID" value="KAI5080612.1"/>
    <property type="molecule type" value="Genomic_DNA"/>
</dbReference>
<evidence type="ECO:0000256" key="1">
    <source>
        <dbReference type="ARBA" id="ARBA00022553"/>
    </source>
</evidence>
<dbReference type="InterPro" id="IPR000571">
    <property type="entry name" value="Znf_CCCH"/>
</dbReference>
<organism evidence="9 10">
    <name type="scientific">Adiantum capillus-veneris</name>
    <name type="common">Maidenhair fern</name>
    <dbReference type="NCBI Taxonomy" id="13818"/>
    <lineage>
        <taxon>Eukaryota</taxon>
        <taxon>Viridiplantae</taxon>
        <taxon>Streptophyta</taxon>
        <taxon>Embryophyta</taxon>
        <taxon>Tracheophyta</taxon>
        <taxon>Polypodiopsida</taxon>
        <taxon>Polypodiidae</taxon>
        <taxon>Polypodiales</taxon>
        <taxon>Pteridineae</taxon>
        <taxon>Pteridaceae</taxon>
        <taxon>Vittarioideae</taxon>
        <taxon>Adiantum</taxon>
    </lineage>
</organism>
<dbReference type="InterPro" id="IPR036855">
    <property type="entry name" value="Znf_CCCH_sf"/>
</dbReference>
<dbReference type="Proteomes" id="UP000886520">
    <property type="component" value="Chromosome 4"/>
</dbReference>
<evidence type="ECO:0000256" key="6">
    <source>
        <dbReference type="PROSITE-ProRule" id="PRU00723"/>
    </source>
</evidence>
<feature type="domain" description="C3H1-type" evidence="8">
    <location>
        <begin position="676"/>
        <end position="703"/>
    </location>
</feature>
<evidence type="ECO:0000313" key="10">
    <source>
        <dbReference type="Proteomes" id="UP000886520"/>
    </source>
</evidence>
<feature type="region of interest" description="Disordered" evidence="7">
    <location>
        <begin position="392"/>
        <end position="413"/>
    </location>
</feature>
<dbReference type="Pfam" id="PF22623">
    <property type="entry name" value="zf-CCCH_9"/>
    <property type="match status" value="1"/>
</dbReference>
<dbReference type="GO" id="GO:0005634">
    <property type="term" value="C:nucleus"/>
    <property type="evidence" value="ECO:0007669"/>
    <property type="project" value="TreeGrafter"/>
</dbReference>
<keyword evidence="5 6" id="KW-0862">Zinc</keyword>
<keyword evidence="10" id="KW-1185">Reference proteome</keyword>
<feature type="region of interest" description="Disordered" evidence="7">
    <location>
        <begin position="787"/>
        <end position="811"/>
    </location>
</feature>
<dbReference type="SUPFAM" id="SSF90229">
    <property type="entry name" value="CCCH zinc finger"/>
    <property type="match status" value="3"/>
</dbReference>
<dbReference type="InterPro" id="IPR045124">
    <property type="entry name" value="Su(sable)-like"/>
</dbReference>
<dbReference type="Gene3D" id="4.10.1000.10">
    <property type="entry name" value="Zinc finger, CCCH-type"/>
    <property type="match status" value="1"/>
</dbReference>
<keyword evidence="1" id="KW-0597">Phosphoprotein</keyword>
<feature type="zinc finger region" description="C3H1-type" evidence="6">
    <location>
        <begin position="705"/>
        <end position="732"/>
    </location>
</feature>
<gene>
    <name evidence="9" type="ORF">GOP47_0003795</name>
</gene>
<keyword evidence="3" id="KW-0677">Repeat</keyword>
<sequence>MVHVGSSSPVGCTDGLSAITRCCTLNQAYLRALEMGSPPSPETGLKEPAFTPSHHLKDRLHSFTNFLLSNISEWSNPHPPWPSPPPPFPFSGSDRFIEGRLPHRTVAISASLASLFSDAAPLVDACKQNNESVPSIADVVCSDNGGGATPCIIDDGRSTTLGNTSSETPELSPTLNLLPLQVDDSVQLSRSHHLQGRSPLPNDTVNVSTVVSLEDPKDCAHPKDIDSKLNRLHLQGDDSAQLSCSHHLQGRPPNDTVKFSTVVSLEDPKDCAHPKDADSLQFPPSHGTLDTCEGNSEIMMAVGQTIGVPEVVAAERLVSNAIFSMEVPHKVLQDVSMEAPVSLELADDLEEGELSERLSGDEKLTTIEEENVGGEGNIRKGCPDASRLEVGMSRGGPPDGTFPEKRVLDSETDEEMNEPISSYVSRCHMQLMPKLASSLNSNSESSEKRVKQKVRTEEEQHLLEKTPSASLGSKSDQGKALLERFSRVVAPADENDGGLLGLQNGSLQVLAQGKIDPAGNVRMDGAKDTPDKWLVQASNAGADQPEAGKVCKDVGNAKSPFFPCLVSSDGSLRLPLIISLPESTLFDEGVTYSIKSHIGLSSLNINEGMCLPTLNAGIFEKLASQEAVKKKTKRGPMTEERRKKRQRAKHKANERKLEKSGICKLKFQPFVDKTEKRQKKTCSYYVQGKCSKGASCLFSHDVLPLTKSEVCKYFVMNCCLKGDDCPYSHALSLFPCKYFHTRGRCMGGESCRFSHEPMSEEAKQEFLRKVEEEERVRHGVVDGVGRAGLKGTTLSDKSNGSKVKAHAKDKEADNAVGAKNAGFTFSSAPLNAANKCVIKSSFSSGSHEKTQPSLNGGHLNSSSQATGMDRVGQRGAVAMSSSGVTATTTQERRRNAEAFLRLQLDESRLVHGRHAVSLESVEPVSGTLSKQPGSLPMGQHATPIRVSSMAASCKPDAKDFDFRDSNFQNSLLLERVSKRKLVENGAPVPESSPTLLDLLLRPQERSASKESVCKRSASDILLDRFLK</sequence>
<evidence type="ECO:0000256" key="2">
    <source>
        <dbReference type="ARBA" id="ARBA00022723"/>
    </source>
</evidence>
<feature type="compositionally biased region" description="Basic and acidic residues" evidence="7">
    <location>
        <begin position="445"/>
        <end position="464"/>
    </location>
</feature>
<feature type="domain" description="C3H1-type" evidence="8">
    <location>
        <begin position="705"/>
        <end position="732"/>
    </location>
</feature>
<comment type="caution">
    <text evidence="9">The sequence shown here is derived from an EMBL/GenBank/DDBJ whole genome shotgun (WGS) entry which is preliminary data.</text>
</comment>
<evidence type="ECO:0000256" key="4">
    <source>
        <dbReference type="ARBA" id="ARBA00022771"/>
    </source>
</evidence>
<dbReference type="SMART" id="SM00356">
    <property type="entry name" value="ZnF_C3H1"/>
    <property type="match status" value="3"/>
</dbReference>
<dbReference type="PANTHER" id="PTHR13119:SF12">
    <property type="entry name" value="PROTEIN SUPPRESSOR OF SABLE"/>
    <property type="match status" value="1"/>
</dbReference>
<dbReference type="GO" id="GO:0003723">
    <property type="term" value="F:RNA binding"/>
    <property type="evidence" value="ECO:0007669"/>
    <property type="project" value="InterPro"/>
</dbReference>
<dbReference type="InterPro" id="IPR054361">
    <property type="entry name" value="Znf-CCCH_ZC3H4/6/8"/>
</dbReference>
<dbReference type="Pfam" id="PF14608">
    <property type="entry name" value="zf-CCCH_2"/>
    <property type="match status" value="2"/>
</dbReference>
<feature type="region of interest" description="Disordered" evidence="7">
    <location>
        <begin position="843"/>
        <end position="866"/>
    </location>
</feature>